<proteinExistence type="inferred from homology"/>
<dbReference type="SUPFAM" id="SSF53850">
    <property type="entry name" value="Periplasmic binding protein-like II"/>
    <property type="match status" value="1"/>
</dbReference>
<keyword evidence="3" id="KW-0238">DNA-binding</keyword>
<dbReference type="Gene3D" id="1.10.10.10">
    <property type="entry name" value="Winged helix-like DNA-binding domain superfamily/Winged helix DNA-binding domain"/>
    <property type="match status" value="1"/>
</dbReference>
<accession>R4KG20</accession>
<dbReference type="SUPFAM" id="SSF46785">
    <property type="entry name" value="Winged helix' DNA-binding domain"/>
    <property type="match status" value="1"/>
</dbReference>
<evidence type="ECO:0000256" key="3">
    <source>
        <dbReference type="ARBA" id="ARBA00023125"/>
    </source>
</evidence>
<sequence>MELRNLITFCKIAQLNSYCKAAEELGYAQSTITTQMQLLEQELGIKLFERIGKQMELTEKGIVFLKYAENMINLSNEAKEVVSDVETPKGILRIGIVESLCTIRLPEVLKKYHSKYPDVEIIIKLGVCSDLRNMLKNNIVDLIFILDKPVDDEDLIPCMAFNEPMVFLASPENKLSNKRKVTIKDIENEPLILTEKGCSYRNVFEAMFHKEGFKPHVSLEVGSIEAIKIFTMHNLGITLLPVMTVKKELKSKKLISINLNKDDFNMMTQILYHKNKWLNSAMKAFIACLKEEFSND</sequence>
<keyword evidence="7" id="KW-1185">Reference proteome</keyword>
<dbReference type="Pfam" id="PF03466">
    <property type="entry name" value="LysR_substrate"/>
    <property type="match status" value="1"/>
</dbReference>
<keyword evidence="4" id="KW-0804">Transcription</keyword>
<organism evidence="6 7">
    <name type="scientific">Clostridium pasteurianum BC1</name>
    <dbReference type="NCBI Taxonomy" id="86416"/>
    <lineage>
        <taxon>Bacteria</taxon>
        <taxon>Bacillati</taxon>
        <taxon>Bacillota</taxon>
        <taxon>Clostridia</taxon>
        <taxon>Eubacteriales</taxon>
        <taxon>Clostridiaceae</taxon>
        <taxon>Clostridium</taxon>
    </lineage>
</organism>
<keyword evidence="2" id="KW-0805">Transcription regulation</keyword>
<dbReference type="PANTHER" id="PTHR30126:SF100">
    <property type="entry name" value="LYSR-FAMILY TRANSCRIPTIONAL REGULATOR"/>
    <property type="match status" value="1"/>
</dbReference>
<dbReference type="InterPro" id="IPR036388">
    <property type="entry name" value="WH-like_DNA-bd_sf"/>
</dbReference>
<dbReference type="STRING" id="86416.Clopa_3771"/>
<dbReference type="GO" id="GO:0000976">
    <property type="term" value="F:transcription cis-regulatory region binding"/>
    <property type="evidence" value="ECO:0007669"/>
    <property type="project" value="TreeGrafter"/>
</dbReference>
<protein>
    <submittedName>
        <fullName evidence="6">Transcriptional regulator</fullName>
    </submittedName>
</protein>
<dbReference type="Proteomes" id="UP000013523">
    <property type="component" value="Chromosome"/>
</dbReference>
<evidence type="ECO:0000256" key="2">
    <source>
        <dbReference type="ARBA" id="ARBA00023015"/>
    </source>
</evidence>
<evidence type="ECO:0000259" key="5">
    <source>
        <dbReference type="PROSITE" id="PS50931"/>
    </source>
</evidence>
<evidence type="ECO:0000313" key="7">
    <source>
        <dbReference type="Proteomes" id="UP000013523"/>
    </source>
</evidence>
<feature type="domain" description="HTH lysR-type" evidence="5">
    <location>
        <begin position="1"/>
        <end position="58"/>
    </location>
</feature>
<dbReference type="Gene3D" id="3.40.190.290">
    <property type="match status" value="1"/>
</dbReference>
<dbReference type="OrthoDB" id="119203at2"/>
<dbReference type="CDD" id="cd05466">
    <property type="entry name" value="PBP2_LTTR_substrate"/>
    <property type="match status" value="1"/>
</dbReference>
<dbReference type="PATRIC" id="fig|86416.3.peg.3768"/>
<dbReference type="InterPro" id="IPR000847">
    <property type="entry name" value="LysR_HTH_N"/>
</dbReference>
<dbReference type="RefSeq" id="WP_015616827.1">
    <property type="nucleotide sequence ID" value="NC_021182.1"/>
</dbReference>
<evidence type="ECO:0000313" key="6">
    <source>
        <dbReference type="EMBL" id="AGK98545.1"/>
    </source>
</evidence>
<dbReference type="KEGG" id="cpas:Clopa_3771"/>
<dbReference type="InterPro" id="IPR036390">
    <property type="entry name" value="WH_DNA-bd_sf"/>
</dbReference>
<dbReference type="FunFam" id="1.10.10.10:FF:000001">
    <property type="entry name" value="LysR family transcriptional regulator"/>
    <property type="match status" value="1"/>
</dbReference>
<dbReference type="HOGENOM" id="CLU_039613_6_1_9"/>
<dbReference type="eggNOG" id="COG0583">
    <property type="taxonomic scope" value="Bacteria"/>
</dbReference>
<dbReference type="AlphaFoldDB" id="R4KG20"/>
<comment type="similarity">
    <text evidence="1">Belongs to the LysR transcriptional regulatory family.</text>
</comment>
<evidence type="ECO:0000256" key="4">
    <source>
        <dbReference type="ARBA" id="ARBA00023163"/>
    </source>
</evidence>
<name>R4KG20_CLOPA</name>
<dbReference type="PRINTS" id="PR00039">
    <property type="entry name" value="HTHLYSR"/>
</dbReference>
<gene>
    <name evidence="6" type="ORF">Clopa_3771</name>
</gene>
<dbReference type="GO" id="GO:0003700">
    <property type="term" value="F:DNA-binding transcription factor activity"/>
    <property type="evidence" value="ECO:0007669"/>
    <property type="project" value="InterPro"/>
</dbReference>
<dbReference type="InterPro" id="IPR005119">
    <property type="entry name" value="LysR_subst-bd"/>
</dbReference>
<reference evidence="6 7" key="1">
    <citation type="submission" date="2012-01" db="EMBL/GenBank/DDBJ databases">
        <title>Complete sequence of chromosome of Clostridium pasteurianum BC1.</title>
        <authorList>
            <consortium name="US DOE Joint Genome Institute"/>
            <person name="Lucas S."/>
            <person name="Han J."/>
            <person name="Lapidus A."/>
            <person name="Cheng J.-F."/>
            <person name="Goodwin L."/>
            <person name="Pitluck S."/>
            <person name="Peters L."/>
            <person name="Mikhailova N."/>
            <person name="Teshima H."/>
            <person name="Detter J.C."/>
            <person name="Han C."/>
            <person name="Tapia R."/>
            <person name="Land M."/>
            <person name="Hauser L."/>
            <person name="Kyrpides N."/>
            <person name="Ivanova N."/>
            <person name="Pagani I."/>
            <person name="Dunn J."/>
            <person name="Taghavi S."/>
            <person name="Francis A."/>
            <person name="van der Lelie D."/>
            <person name="Woyke T."/>
        </authorList>
    </citation>
    <scope>NUCLEOTIDE SEQUENCE [LARGE SCALE GENOMIC DNA]</scope>
    <source>
        <strain evidence="6 7">BC1</strain>
    </source>
</reference>
<dbReference type="PANTHER" id="PTHR30126">
    <property type="entry name" value="HTH-TYPE TRANSCRIPTIONAL REGULATOR"/>
    <property type="match status" value="1"/>
</dbReference>
<evidence type="ECO:0000256" key="1">
    <source>
        <dbReference type="ARBA" id="ARBA00009437"/>
    </source>
</evidence>
<dbReference type="Pfam" id="PF00126">
    <property type="entry name" value="HTH_1"/>
    <property type="match status" value="1"/>
</dbReference>
<dbReference type="EMBL" id="CP003261">
    <property type="protein sequence ID" value="AGK98545.1"/>
    <property type="molecule type" value="Genomic_DNA"/>
</dbReference>
<dbReference type="PROSITE" id="PS50931">
    <property type="entry name" value="HTH_LYSR"/>
    <property type="match status" value="1"/>
</dbReference>